<evidence type="ECO:0000313" key="2">
    <source>
        <dbReference type="EMBL" id="GHC44735.1"/>
    </source>
</evidence>
<gene>
    <name evidence="2" type="ORF">GCM10010507_19770</name>
</gene>
<organism evidence="2 3">
    <name type="scientific">Streptomyces cinnamoneus</name>
    <name type="common">Streptoverticillium cinnamoneum</name>
    <dbReference type="NCBI Taxonomy" id="53446"/>
    <lineage>
        <taxon>Bacteria</taxon>
        <taxon>Bacillati</taxon>
        <taxon>Actinomycetota</taxon>
        <taxon>Actinomycetes</taxon>
        <taxon>Kitasatosporales</taxon>
        <taxon>Streptomycetaceae</taxon>
        <taxon>Streptomyces</taxon>
        <taxon>Streptomyces cinnamoneus group</taxon>
    </lineage>
</organism>
<evidence type="ECO:0000313" key="3">
    <source>
        <dbReference type="Proteomes" id="UP000646244"/>
    </source>
</evidence>
<dbReference type="Proteomes" id="UP000646244">
    <property type="component" value="Unassembled WGS sequence"/>
</dbReference>
<protein>
    <submittedName>
        <fullName evidence="2">Uncharacterized protein</fullName>
    </submittedName>
</protein>
<evidence type="ECO:0000256" key="1">
    <source>
        <dbReference type="SAM" id="SignalP"/>
    </source>
</evidence>
<keyword evidence="1" id="KW-0732">Signal</keyword>
<comment type="caution">
    <text evidence="2">The sequence shown here is derived from an EMBL/GenBank/DDBJ whole genome shotgun (WGS) entry which is preliminary data.</text>
</comment>
<reference evidence="2" key="2">
    <citation type="submission" date="2020-09" db="EMBL/GenBank/DDBJ databases">
        <authorList>
            <person name="Sun Q."/>
            <person name="Ohkuma M."/>
        </authorList>
    </citation>
    <scope>NUCLEOTIDE SEQUENCE</scope>
    <source>
        <strain evidence="2">JCM 4633</strain>
    </source>
</reference>
<dbReference type="RefSeq" id="WP_190109312.1">
    <property type="nucleotide sequence ID" value="NZ_BMVB01000005.1"/>
</dbReference>
<feature type="chain" id="PRO_5037892823" evidence="1">
    <location>
        <begin position="31"/>
        <end position="137"/>
    </location>
</feature>
<name>A0A918TJC3_STRCJ</name>
<proteinExistence type="predicted"/>
<sequence length="137" mass="14502">MLNGNMVQRVGLGTAALALAGTAFGGAAHAADSASTSAAAEPATCEGWRLITMPGGEVKYNECHRTYKGKRQSSVSLYVADHAYNSSPRARVVIGAWEATYSHYNPGGPDTQWSEKYETGWHNGGDAKVTLSIVRSP</sequence>
<accession>A0A918TJC3</accession>
<reference evidence="2" key="1">
    <citation type="journal article" date="2014" name="Int. J. Syst. Evol. Microbiol.">
        <title>Complete genome sequence of Corynebacterium casei LMG S-19264T (=DSM 44701T), isolated from a smear-ripened cheese.</title>
        <authorList>
            <consortium name="US DOE Joint Genome Institute (JGI-PGF)"/>
            <person name="Walter F."/>
            <person name="Albersmeier A."/>
            <person name="Kalinowski J."/>
            <person name="Ruckert C."/>
        </authorList>
    </citation>
    <scope>NUCLEOTIDE SEQUENCE</scope>
    <source>
        <strain evidence="2">JCM 4633</strain>
    </source>
</reference>
<dbReference type="AlphaFoldDB" id="A0A918TJC3"/>
<feature type="signal peptide" evidence="1">
    <location>
        <begin position="1"/>
        <end position="30"/>
    </location>
</feature>
<dbReference type="EMBL" id="BMVB01000005">
    <property type="protein sequence ID" value="GHC44735.1"/>
    <property type="molecule type" value="Genomic_DNA"/>
</dbReference>